<name>A0ACA9KLI8_9GLOM</name>
<reference evidence="1" key="1">
    <citation type="submission" date="2021-06" db="EMBL/GenBank/DDBJ databases">
        <authorList>
            <person name="Kallberg Y."/>
            <person name="Tangrot J."/>
            <person name="Rosling A."/>
        </authorList>
    </citation>
    <scope>NUCLEOTIDE SEQUENCE</scope>
    <source>
        <strain evidence="1">28 12/20/2015</strain>
    </source>
</reference>
<evidence type="ECO:0000313" key="2">
    <source>
        <dbReference type="Proteomes" id="UP000789366"/>
    </source>
</evidence>
<organism evidence="1 2">
    <name type="scientific">Cetraspora pellucida</name>
    <dbReference type="NCBI Taxonomy" id="1433469"/>
    <lineage>
        <taxon>Eukaryota</taxon>
        <taxon>Fungi</taxon>
        <taxon>Fungi incertae sedis</taxon>
        <taxon>Mucoromycota</taxon>
        <taxon>Glomeromycotina</taxon>
        <taxon>Glomeromycetes</taxon>
        <taxon>Diversisporales</taxon>
        <taxon>Gigasporaceae</taxon>
        <taxon>Cetraspora</taxon>
    </lineage>
</organism>
<gene>
    <name evidence="1" type="ORF">SPELUC_LOCUS2120</name>
</gene>
<sequence>MPLSEHELTSLLNDFQNAQKERIKIKQQANTVFESQSSGVQSTKPLEELEDEHQKMYLSKINLAEKYQFARQLYYLVHNGDRIKQSGFPDVEETVKRVSNAKFNDIGINEDAWKKSMQKSDRDLLDTAMSIRGMADVSIRSENDNLLTLWYWELKNGLIDALKCRPPCKLSSASDNLFYDIVAYDITYTSGIVYDKNNTSKVLKFSTRHRGRCLLVSIIRKYPDAEPDSSYDIKFDHPLVLSTVKFREMIQTITTSGVALNKPDEMNIFPDHIYGGIPVFRPTWDQFKDFRSFVSAVRHYGYDSGIIKIIPPEEWKKSLPKDYSRQLSKVLIKNPCQQMVMRDTTVGYYVVRNIESDKTYTVKEWAELCETPKYATPPPKMKSTSSKSSQRRNNNYGKVPTNHSPKKRSTSGQSPPGTPPRAKKRAPEITQTPPETPPKIFTSGSNKTITMISDLSLPEQASITDSFVDNDFSLQDYTDGSEVEEEEVVLTSGQVTTEFLQQMPELQAAITHVLGPLSEPAMKLIKEEEPEPTMDFETLDYRSVNKQPYNDDEYVKELAAYYWKNVTYTPPYYGADMAGTLFTDTTKSWNVNCLDNLLNTIDPIPGVNNAYLYFGMWKACFPWHVEDKDLYSINYIHFGAPKHWYAISPKRADKFEQHMREFLASPSALDRAPILYNHVIQREGEFIITFPRGYHSGFNLGFNCAESVNFAFEDWIEIGIRAKSCACRPDSTKIKLPSDSIGATSTKIVLSPKKGRLKSHQSKAVHLHQCYLCPNKYSHDEETLEGGEFELIANDDGSQYAHGLCAMFVPETWIASTDGSMTGCKIIETEPIPSYRFETECQVCHTKEGACVQCQEAGCAKSFHVSCGDNDGNQFKGIDLEGQIYYVIYCKTHQKDHAAIMDILGMDDEEEVSDAEEFNTMDLD</sequence>
<keyword evidence="2" id="KW-1185">Reference proteome</keyword>
<evidence type="ECO:0000313" key="1">
    <source>
        <dbReference type="EMBL" id="CAG8480871.1"/>
    </source>
</evidence>
<protein>
    <submittedName>
        <fullName evidence="1">13332_t:CDS:1</fullName>
    </submittedName>
</protein>
<feature type="non-terminal residue" evidence="1">
    <location>
        <position position="924"/>
    </location>
</feature>
<comment type="caution">
    <text evidence="1">The sequence shown here is derived from an EMBL/GenBank/DDBJ whole genome shotgun (WGS) entry which is preliminary data.</text>
</comment>
<accession>A0ACA9KLI8</accession>
<dbReference type="EMBL" id="CAJVPW010001315">
    <property type="protein sequence ID" value="CAG8480871.1"/>
    <property type="molecule type" value="Genomic_DNA"/>
</dbReference>
<dbReference type="Proteomes" id="UP000789366">
    <property type="component" value="Unassembled WGS sequence"/>
</dbReference>
<proteinExistence type="predicted"/>